<dbReference type="Pfam" id="PF13855">
    <property type="entry name" value="LRR_8"/>
    <property type="match status" value="1"/>
</dbReference>
<dbReference type="InterPro" id="IPR050216">
    <property type="entry name" value="LRR_domain-containing"/>
</dbReference>
<feature type="region of interest" description="Disordered" evidence="3">
    <location>
        <begin position="187"/>
        <end position="213"/>
    </location>
</feature>
<dbReference type="PANTHER" id="PTHR48051">
    <property type="match status" value="1"/>
</dbReference>
<dbReference type="PANTHER" id="PTHR48051:SF1">
    <property type="entry name" value="RAS SUPPRESSOR PROTEIN 1"/>
    <property type="match status" value="1"/>
</dbReference>
<proteinExistence type="predicted"/>
<name>A0A4R0RAX5_9APHY</name>
<dbReference type="OrthoDB" id="1517790at2759"/>
<evidence type="ECO:0000313" key="5">
    <source>
        <dbReference type="Proteomes" id="UP000292702"/>
    </source>
</evidence>
<feature type="region of interest" description="Disordered" evidence="3">
    <location>
        <begin position="1"/>
        <end position="98"/>
    </location>
</feature>
<sequence>MSRIPQPSSSRSTPSSPRKTPSKPPLGTPRVRPPPSPSPTPSRATPTLRPQASAKNLRSTTPTRTTGPPRPATLGRTSRPPVIKDEPPPLPKTPSLSVREQIALKRAEVQKAMKEKVQNGTDAEEFQGLEDASPLKEKEDILDLGRWSVKETIERARSTGAVNLASRGLPCLPSALFEIHLGVTPEPLKSVPEEPPITTASSDDPTASSSRRKANANVNTLTWFEGKDLEILKAWSNEILEIQPEISMFGSLKTVDLHNNKLTVLPDALADLMSLAVLDVSHNELESLPENLWILPSLSILNVSYNILTTLPFSSPITPGSNPTSRTQDSRGDWYGQTITRATTPLPKLLLLDASHNEISASGIDHTNLPAGLTKVDLSFNPLGNSTTLIQSLSKLVNLQEFRAELANIADDSFP</sequence>
<feature type="compositionally biased region" description="Low complexity" evidence="3">
    <location>
        <begin position="7"/>
        <end position="19"/>
    </location>
</feature>
<dbReference type="SMART" id="SM00364">
    <property type="entry name" value="LRR_BAC"/>
    <property type="match status" value="3"/>
</dbReference>
<gene>
    <name evidence="4" type="ORF">EIP91_006806</name>
</gene>
<evidence type="ECO:0008006" key="6">
    <source>
        <dbReference type="Google" id="ProtNLM"/>
    </source>
</evidence>
<accession>A0A4R0RAX5</accession>
<keyword evidence="5" id="KW-1185">Reference proteome</keyword>
<dbReference type="PROSITE" id="PS51450">
    <property type="entry name" value="LRR"/>
    <property type="match status" value="2"/>
</dbReference>
<keyword evidence="2" id="KW-0677">Repeat</keyword>
<dbReference type="Gene3D" id="3.80.10.10">
    <property type="entry name" value="Ribonuclease Inhibitor"/>
    <property type="match status" value="1"/>
</dbReference>
<organism evidence="4 5">
    <name type="scientific">Steccherinum ochraceum</name>
    <dbReference type="NCBI Taxonomy" id="92696"/>
    <lineage>
        <taxon>Eukaryota</taxon>
        <taxon>Fungi</taxon>
        <taxon>Dikarya</taxon>
        <taxon>Basidiomycota</taxon>
        <taxon>Agaricomycotina</taxon>
        <taxon>Agaricomycetes</taxon>
        <taxon>Polyporales</taxon>
        <taxon>Steccherinaceae</taxon>
        <taxon>Steccherinum</taxon>
    </lineage>
</organism>
<dbReference type="InterPro" id="IPR001611">
    <property type="entry name" value="Leu-rich_rpt"/>
</dbReference>
<reference evidence="4 5" key="1">
    <citation type="submission" date="2018-11" db="EMBL/GenBank/DDBJ databases">
        <title>Genome assembly of Steccherinum ochraceum LE-BIN_3174, the white-rot fungus of the Steccherinaceae family (The Residual Polyporoid clade, Polyporales, Basidiomycota).</title>
        <authorList>
            <person name="Fedorova T.V."/>
            <person name="Glazunova O.A."/>
            <person name="Landesman E.O."/>
            <person name="Moiseenko K.V."/>
            <person name="Psurtseva N.V."/>
            <person name="Savinova O.S."/>
            <person name="Shakhova N.V."/>
            <person name="Tyazhelova T.V."/>
            <person name="Vasina D.V."/>
        </authorList>
    </citation>
    <scope>NUCLEOTIDE SEQUENCE [LARGE SCALE GENOMIC DNA]</scope>
    <source>
        <strain evidence="4 5">LE-BIN_3174</strain>
    </source>
</reference>
<dbReference type="STRING" id="92696.A0A4R0RAX5"/>
<dbReference type="Proteomes" id="UP000292702">
    <property type="component" value="Unassembled WGS sequence"/>
</dbReference>
<dbReference type="SMART" id="SM00369">
    <property type="entry name" value="LRR_TYP"/>
    <property type="match status" value="4"/>
</dbReference>
<feature type="compositionally biased region" description="Pro residues" evidence="3">
    <location>
        <begin position="22"/>
        <end position="40"/>
    </location>
</feature>
<evidence type="ECO:0000256" key="2">
    <source>
        <dbReference type="ARBA" id="ARBA00022737"/>
    </source>
</evidence>
<feature type="compositionally biased region" description="Low complexity" evidence="3">
    <location>
        <begin position="41"/>
        <end position="50"/>
    </location>
</feature>
<feature type="compositionally biased region" description="Low complexity" evidence="3">
    <location>
        <begin position="198"/>
        <end position="209"/>
    </location>
</feature>
<dbReference type="EMBL" id="RWJN01000367">
    <property type="protein sequence ID" value="TCD62485.1"/>
    <property type="molecule type" value="Genomic_DNA"/>
</dbReference>
<dbReference type="InterPro" id="IPR003591">
    <property type="entry name" value="Leu-rich_rpt_typical-subtyp"/>
</dbReference>
<evidence type="ECO:0000256" key="1">
    <source>
        <dbReference type="ARBA" id="ARBA00022614"/>
    </source>
</evidence>
<dbReference type="GO" id="GO:0005737">
    <property type="term" value="C:cytoplasm"/>
    <property type="evidence" value="ECO:0007669"/>
    <property type="project" value="TreeGrafter"/>
</dbReference>
<feature type="compositionally biased region" description="Low complexity" evidence="3">
    <location>
        <begin position="57"/>
        <end position="77"/>
    </location>
</feature>
<keyword evidence="1" id="KW-0433">Leucine-rich repeat</keyword>
<dbReference type="AlphaFoldDB" id="A0A4R0RAX5"/>
<evidence type="ECO:0000313" key="4">
    <source>
        <dbReference type="EMBL" id="TCD62485.1"/>
    </source>
</evidence>
<dbReference type="SUPFAM" id="SSF52058">
    <property type="entry name" value="L domain-like"/>
    <property type="match status" value="1"/>
</dbReference>
<dbReference type="PRINTS" id="PR01217">
    <property type="entry name" value="PRICHEXTENSN"/>
</dbReference>
<comment type="caution">
    <text evidence="4">The sequence shown here is derived from an EMBL/GenBank/DDBJ whole genome shotgun (WGS) entry which is preliminary data.</text>
</comment>
<protein>
    <recommendedName>
        <fullName evidence="6">Leucine-rich repeat-containing protein 40</fullName>
    </recommendedName>
</protein>
<dbReference type="InterPro" id="IPR032675">
    <property type="entry name" value="LRR_dom_sf"/>
</dbReference>
<evidence type="ECO:0000256" key="3">
    <source>
        <dbReference type="SAM" id="MobiDB-lite"/>
    </source>
</evidence>